<feature type="transmembrane region" description="Helical" evidence="7">
    <location>
        <begin position="180"/>
        <end position="199"/>
    </location>
</feature>
<feature type="domain" description="Phosphatidic acid phosphatase type 2/haloperoxidase" evidence="8">
    <location>
        <begin position="83"/>
        <end position="195"/>
    </location>
</feature>
<dbReference type="Gene3D" id="1.20.144.10">
    <property type="entry name" value="Phosphatidic acid phosphatase type 2/haloperoxidase"/>
    <property type="match status" value="1"/>
</dbReference>
<gene>
    <name evidence="9" type="ORF">PVK37_07395</name>
</gene>
<keyword evidence="10" id="KW-1185">Reference proteome</keyword>
<evidence type="ECO:0000256" key="6">
    <source>
        <dbReference type="ARBA" id="ARBA00023136"/>
    </source>
</evidence>
<sequence length="221" mass="23424">MRSDMVDVTAGVPGFSAEWYTDVVEFADGSPEPVQWFAAHFTEGSVVLLGLLLMAAAWRYFRGAPQAAGIGPPSARTTRHRAAALVAPVAVVLAYGLSEWFKTVVDQERPCRDLTDLVIVAGHCPPVGDWSFPSNHSTIAGALATGTVLLWPRLGLLAVPLALLAAASRVFVGVHYPHDVVGGVLLGALVVTALVLPLTGLPQRRSQHRDAPPSPIRKVVS</sequence>
<dbReference type="Pfam" id="PF01569">
    <property type="entry name" value="PAP2"/>
    <property type="match status" value="1"/>
</dbReference>
<keyword evidence="5 7" id="KW-1133">Transmembrane helix</keyword>
<evidence type="ECO:0000256" key="4">
    <source>
        <dbReference type="ARBA" id="ARBA00022801"/>
    </source>
</evidence>
<evidence type="ECO:0000313" key="9">
    <source>
        <dbReference type="EMBL" id="WDZ86225.1"/>
    </source>
</evidence>
<evidence type="ECO:0000256" key="7">
    <source>
        <dbReference type="SAM" id="Phobius"/>
    </source>
</evidence>
<evidence type="ECO:0000256" key="5">
    <source>
        <dbReference type="ARBA" id="ARBA00022989"/>
    </source>
</evidence>
<keyword evidence="3 7" id="KW-0812">Transmembrane</keyword>
<dbReference type="SMART" id="SM00014">
    <property type="entry name" value="acidPPc"/>
    <property type="match status" value="1"/>
</dbReference>
<protein>
    <submittedName>
        <fullName evidence="9">Phosphatase PAP2 family protein</fullName>
    </submittedName>
</protein>
<dbReference type="Proteomes" id="UP001219605">
    <property type="component" value="Chromosome"/>
</dbReference>
<dbReference type="EMBL" id="CP118615">
    <property type="protein sequence ID" value="WDZ86225.1"/>
    <property type="molecule type" value="Genomic_DNA"/>
</dbReference>
<evidence type="ECO:0000256" key="3">
    <source>
        <dbReference type="ARBA" id="ARBA00022692"/>
    </source>
</evidence>
<feature type="transmembrane region" description="Helical" evidence="7">
    <location>
        <begin position="154"/>
        <end position="174"/>
    </location>
</feature>
<dbReference type="InterPro" id="IPR036938">
    <property type="entry name" value="PAP2/HPO_sf"/>
</dbReference>
<keyword evidence="4" id="KW-0378">Hydrolase</keyword>
<proteinExistence type="predicted"/>
<organism evidence="9 10">
    <name type="scientific">Micromonospora cathayae</name>
    <dbReference type="NCBI Taxonomy" id="3028804"/>
    <lineage>
        <taxon>Bacteria</taxon>
        <taxon>Bacillati</taxon>
        <taxon>Actinomycetota</taxon>
        <taxon>Actinomycetes</taxon>
        <taxon>Micromonosporales</taxon>
        <taxon>Micromonosporaceae</taxon>
        <taxon>Micromonospora</taxon>
    </lineage>
</organism>
<dbReference type="InterPro" id="IPR000326">
    <property type="entry name" value="PAP2/HPO"/>
</dbReference>
<accession>A0ABY7ZT71</accession>
<evidence type="ECO:0000313" key="10">
    <source>
        <dbReference type="Proteomes" id="UP001219605"/>
    </source>
</evidence>
<dbReference type="SUPFAM" id="SSF48317">
    <property type="entry name" value="Acid phosphatase/Vanadium-dependent haloperoxidase"/>
    <property type="match status" value="1"/>
</dbReference>
<dbReference type="CDD" id="cd01610">
    <property type="entry name" value="PAP2_like"/>
    <property type="match status" value="1"/>
</dbReference>
<keyword evidence="6 7" id="KW-0472">Membrane</keyword>
<feature type="transmembrane region" description="Helical" evidence="7">
    <location>
        <begin position="36"/>
        <end position="58"/>
    </location>
</feature>
<evidence type="ECO:0000256" key="2">
    <source>
        <dbReference type="ARBA" id="ARBA00022475"/>
    </source>
</evidence>
<name>A0ABY7ZT71_9ACTN</name>
<dbReference type="PANTHER" id="PTHR14969:SF62">
    <property type="entry name" value="DECAPRENYLPHOSPHORYL-5-PHOSPHORIBOSE PHOSPHATASE RV3807C-RELATED"/>
    <property type="match status" value="1"/>
</dbReference>
<dbReference type="PANTHER" id="PTHR14969">
    <property type="entry name" value="SPHINGOSINE-1-PHOSPHATE PHOSPHOHYDROLASE"/>
    <property type="match status" value="1"/>
</dbReference>
<reference evidence="9 10" key="1">
    <citation type="submission" date="2023-02" db="EMBL/GenBank/DDBJ databases">
        <authorList>
            <person name="Mo P."/>
        </authorList>
    </citation>
    <scope>NUCLEOTIDE SEQUENCE [LARGE SCALE GENOMIC DNA]</scope>
    <source>
        <strain evidence="9 10">HUAS 3</strain>
    </source>
</reference>
<dbReference type="RefSeq" id="WP_275033024.1">
    <property type="nucleotide sequence ID" value="NZ_CP118615.1"/>
</dbReference>
<evidence type="ECO:0000256" key="1">
    <source>
        <dbReference type="ARBA" id="ARBA00004651"/>
    </source>
</evidence>
<evidence type="ECO:0000259" key="8">
    <source>
        <dbReference type="SMART" id="SM00014"/>
    </source>
</evidence>
<keyword evidence="2" id="KW-1003">Cell membrane</keyword>
<comment type="subcellular location">
    <subcellularLocation>
        <location evidence="1">Cell membrane</location>
        <topology evidence="1">Multi-pass membrane protein</topology>
    </subcellularLocation>
</comment>